<proteinExistence type="predicted"/>
<comment type="pathway">
    <text evidence="1">Cofactor biosynthesis; thiamine diphosphate biosynthesis.</text>
</comment>
<dbReference type="InterPro" id="IPR013785">
    <property type="entry name" value="Aldolase_TIM"/>
</dbReference>
<feature type="domain" description="Thiamine phosphate synthase/TenI" evidence="3">
    <location>
        <begin position="54"/>
        <end position="203"/>
    </location>
</feature>
<dbReference type="InterPro" id="IPR022998">
    <property type="entry name" value="ThiamineP_synth_TenI"/>
</dbReference>
<dbReference type="InterPro" id="IPR036206">
    <property type="entry name" value="ThiamineP_synth_sf"/>
</dbReference>
<reference evidence="4" key="1">
    <citation type="submission" date="2019-11" db="EMBL/GenBank/DDBJ databases">
        <authorList>
            <person name="Feng L."/>
        </authorList>
    </citation>
    <scope>NUCLEOTIDE SEQUENCE</scope>
    <source>
        <strain evidence="4">CButyricumLFYP62</strain>
    </source>
</reference>
<dbReference type="GO" id="GO:0004789">
    <property type="term" value="F:thiamine-phosphate diphosphorylase activity"/>
    <property type="evidence" value="ECO:0007669"/>
    <property type="project" value="TreeGrafter"/>
</dbReference>
<dbReference type="AlphaFoldDB" id="A0A6N3FR99"/>
<dbReference type="CDD" id="cd00564">
    <property type="entry name" value="TMP_TenI"/>
    <property type="match status" value="1"/>
</dbReference>
<dbReference type="SUPFAM" id="SSF51391">
    <property type="entry name" value="Thiamin phosphate synthase"/>
    <property type="match status" value="1"/>
</dbReference>
<dbReference type="PANTHER" id="PTHR20857:SF15">
    <property type="entry name" value="THIAMINE-PHOSPHATE SYNTHASE"/>
    <property type="match status" value="1"/>
</dbReference>
<dbReference type="Gene3D" id="3.20.20.70">
    <property type="entry name" value="Aldolase class I"/>
    <property type="match status" value="1"/>
</dbReference>
<dbReference type="GO" id="GO:0009228">
    <property type="term" value="P:thiamine biosynthetic process"/>
    <property type="evidence" value="ECO:0007669"/>
    <property type="project" value="UniProtKB-KW"/>
</dbReference>
<accession>A0A6N3FR99</accession>
<evidence type="ECO:0000313" key="4">
    <source>
        <dbReference type="EMBL" id="VYU55007.1"/>
    </source>
</evidence>
<sequence length="215" mass="24306">MFMYNILAITNRHLCKDDFLEQIKKICLYNNKIQHMNSSKNYNKKSVNNISSISIVLREKDLNERDYELLASKVIRICEEYNTECILHTYYNVARKLGCSKIHLPLHILKSKPYIAEIFDVVGVSIHSVDDALDAKNMNVTYVTAGHIFNTDCKKDIPARGLAFLNNIVNSVDIPVFAIGGITSSNIDSVINSGAFGVCIMSGFMNIENIENFFL</sequence>
<gene>
    <name evidence="4" type="primary">tenI</name>
    <name evidence="4" type="ORF">CBLFYP62_02718</name>
</gene>
<evidence type="ECO:0000256" key="2">
    <source>
        <dbReference type="ARBA" id="ARBA00022977"/>
    </source>
</evidence>
<organism evidence="4">
    <name type="scientific">Clostridium butyricum</name>
    <dbReference type="NCBI Taxonomy" id="1492"/>
    <lineage>
        <taxon>Bacteria</taxon>
        <taxon>Bacillati</taxon>
        <taxon>Bacillota</taxon>
        <taxon>Clostridia</taxon>
        <taxon>Eubacteriales</taxon>
        <taxon>Clostridiaceae</taxon>
        <taxon>Clostridium</taxon>
    </lineage>
</organism>
<protein>
    <submittedName>
        <fullName evidence="4">Regulatory protein TenI</fullName>
    </submittedName>
</protein>
<name>A0A6N3FR99_CLOBU</name>
<dbReference type="Pfam" id="PF02581">
    <property type="entry name" value="TMP-TENI"/>
    <property type="match status" value="1"/>
</dbReference>
<evidence type="ECO:0000256" key="1">
    <source>
        <dbReference type="ARBA" id="ARBA00004948"/>
    </source>
</evidence>
<dbReference type="GO" id="GO:0005737">
    <property type="term" value="C:cytoplasm"/>
    <property type="evidence" value="ECO:0007669"/>
    <property type="project" value="TreeGrafter"/>
</dbReference>
<dbReference type="PANTHER" id="PTHR20857">
    <property type="entry name" value="THIAMINE-PHOSPHATE PYROPHOSPHORYLASE"/>
    <property type="match status" value="1"/>
</dbReference>
<dbReference type="EMBL" id="CACRTU010000024">
    <property type="protein sequence ID" value="VYU55007.1"/>
    <property type="molecule type" value="Genomic_DNA"/>
</dbReference>
<evidence type="ECO:0000259" key="3">
    <source>
        <dbReference type="Pfam" id="PF02581"/>
    </source>
</evidence>
<keyword evidence="2" id="KW-0784">Thiamine biosynthesis</keyword>